<accession>A0ABW1SDR8</accession>
<sequence>MTQKPTTTREASAIAKKQRAIRDLHWPKAEPYLWDRKVHRGFTTIPKTMPMILKIMDEMTKGAPVSSTYLNLWCNTWDNSFVTLNRNGEMANASGFGGQRGEHTWLTRVKKLQELFFIDVKAGKSGPFGNAIIWNPHLVIRWHKDQGTPGLTSASFNALLEQALEIGAQDMIGDSLPDIGSLSQDVSRTEGAEK</sequence>
<evidence type="ECO:0000313" key="2">
    <source>
        <dbReference type="Proteomes" id="UP001596303"/>
    </source>
</evidence>
<dbReference type="EMBL" id="JBHSSW010000029">
    <property type="protein sequence ID" value="MFC6199413.1"/>
    <property type="molecule type" value="Genomic_DNA"/>
</dbReference>
<reference evidence="2" key="1">
    <citation type="journal article" date="2019" name="Int. J. Syst. Evol. Microbiol.">
        <title>The Global Catalogue of Microorganisms (GCM) 10K type strain sequencing project: providing services to taxonomists for standard genome sequencing and annotation.</title>
        <authorList>
            <consortium name="The Broad Institute Genomics Platform"/>
            <consortium name="The Broad Institute Genome Sequencing Center for Infectious Disease"/>
            <person name="Wu L."/>
            <person name="Ma J."/>
        </authorList>
    </citation>
    <scope>NUCLEOTIDE SEQUENCE [LARGE SCALE GENOMIC DNA]</scope>
    <source>
        <strain evidence="2">CGMCC-1.15741</strain>
    </source>
</reference>
<keyword evidence="2" id="KW-1185">Reference proteome</keyword>
<evidence type="ECO:0000313" key="1">
    <source>
        <dbReference type="EMBL" id="MFC6199413.1"/>
    </source>
</evidence>
<dbReference type="Proteomes" id="UP001596303">
    <property type="component" value="Unassembled WGS sequence"/>
</dbReference>
<gene>
    <name evidence="1" type="ORF">ACFQDM_15105</name>
</gene>
<proteinExistence type="predicted"/>
<dbReference type="RefSeq" id="WP_377380455.1">
    <property type="nucleotide sequence ID" value="NZ_JBHSSW010000029.1"/>
</dbReference>
<protein>
    <submittedName>
        <fullName evidence="1">Uncharacterized protein</fullName>
    </submittedName>
</protein>
<name>A0ABW1SDR8_9PROT</name>
<comment type="caution">
    <text evidence="1">The sequence shown here is derived from an EMBL/GenBank/DDBJ whole genome shotgun (WGS) entry which is preliminary data.</text>
</comment>
<organism evidence="1 2">
    <name type="scientific">Ponticaulis profundi</name>
    <dbReference type="NCBI Taxonomy" id="2665222"/>
    <lineage>
        <taxon>Bacteria</taxon>
        <taxon>Pseudomonadati</taxon>
        <taxon>Pseudomonadota</taxon>
        <taxon>Alphaproteobacteria</taxon>
        <taxon>Hyphomonadales</taxon>
        <taxon>Hyphomonadaceae</taxon>
        <taxon>Ponticaulis</taxon>
    </lineage>
</organism>